<keyword evidence="1" id="KW-0812">Transmembrane</keyword>
<dbReference type="SUPFAM" id="SSF52540">
    <property type="entry name" value="P-loop containing nucleoside triphosphate hydrolases"/>
    <property type="match status" value="1"/>
</dbReference>
<dbReference type="AlphaFoldDB" id="A0A7S3V0M3"/>
<sequence length="348" mass="41573">MDKMSLSSRKHRVRTKPESQVEVVVPELEMDAESQRRNQTEQSQVHYHTKSVLPFYFYRRCRRLKAIFVFLIIIYIGYWINYSFCDTRFHLQFIHIPKTGGTTVTRVAAHNGYLWGSVHWYVCSYTPFYYFETRKYLSSKTISKMRPHHVPPRDFLAEGYFRDSFCVVRNPFDRIRSEYQFRAHGTQTSETCTVENMNKTIQRWLRKYQQGRGQRYMNFGHLIPQSEFVWDENNKQTCNQILRNEQLRVDFNQLMEAHNIDMKIGSDSDNSQTSSNLLFEFISNVYVRWTNKNVAVAGNRMNVHKSCPNLKTSYLDEKTRALIRQVYEDDFRKLNYSIDFPSYLPPKP</sequence>
<dbReference type="Pfam" id="PF03567">
    <property type="entry name" value="Sulfotransfer_2"/>
    <property type="match status" value="1"/>
</dbReference>
<evidence type="ECO:0008006" key="3">
    <source>
        <dbReference type="Google" id="ProtNLM"/>
    </source>
</evidence>
<evidence type="ECO:0000256" key="1">
    <source>
        <dbReference type="SAM" id="Phobius"/>
    </source>
</evidence>
<keyword evidence="1" id="KW-1133">Transmembrane helix</keyword>
<gene>
    <name evidence="2" type="ORF">ASTO00021_LOCUS14102</name>
</gene>
<dbReference type="InterPro" id="IPR027417">
    <property type="entry name" value="P-loop_NTPase"/>
</dbReference>
<organism evidence="2">
    <name type="scientific">Aplanochytrium stocchinoi</name>
    <dbReference type="NCBI Taxonomy" id="215587"/>
    <lineage>
        <taxon>Eukaryota</taxon>
        <taxon>Sar</taxon>
        <taxon>Stramenopiles</taxon>
        <taxon>Bigyra</taxon>
        <taxon>Labyrinthulomycetes</taxon>
        <taxon>Thraustochytrida</taxon>
        <taxon>Thraustochytriidae</taxon>
        <taxon>Aplanochytrium</taxon>
    </lineage>
</organism>
<dbReference type="GO" id="GO:0008146">
    <property type="term" value="F:sulfotransferase activity"/>
    <property type="evidence" value="ECO:0007669"/>
    <property type="project" value="InterPro"/>
</dbReference>
<evidence type="ECO:0000313" key="2">
    <source>
        <dbReference type="EMBL" id="CAE0444046.1"/>
    </source>
</evidence>
<keyword evidence="1" id="KW-0472">Membrane</keyword>
<dbReference type="InterPro" id="IPR005331">
    <property type="entry name" value="Sulfotransferase"/>
</dbReference>
<proteinExistence type="predicted"/>
<protein>
    <recommendedName>
        <fullName evidence="3">Sulfotransferase domain-containing protein</fullName>
    </recommendedName>
</protein>
<dbReference type="EMBL" id="HBIN01018490">
    <property type="protein sequence ID" value="CAE0444046.1"/>
    <property type="molecule type" value="Transcribed_RNA"/>
</dbReference>
<dbReference type="GO" id="GO:0016020">
    <property type="term" value="C:membrane"/>
    <property type="evidence" value="ECO:0007669"/>
    <property type="project" value="InterPro"/>
</dbReference>
<reference evidence="2" key="1">
    <citation type="submission" date="2021-01" db="EMBL/GenBank/DDBJ databases">
        <authorList>
            <person name="Corre E."/>
            <person name="Pelletier E."/>
            <person name="Niang G."/>
            <person name="Scheremetjew M."/>
            <person name="Finn R."/>
            <person name="Kale V."/>
            <person name="Holt S."/>
            <person name="Cochrane G."/>
            <person name="Meng A."/>
            <person name="Brown T."/>
            <person name="Cohen L."/>
        </authorList>
    </citation>
    <scope>NUCLEOTIDE SEQUENCE</scope>
    <source>
        <strain evidence="2">GSBS06</strain>
    </source>
</reference>
<accession>A0A7S3V0M3</accession>
<name>A0A7S3V0M3_9STRA</name>
<dbReference type="Gene3D" id="3.40.50.300">
    <property type="entry name" value="P-loop containing nucleotide triphosphate hydrolases"/>
    <property type="match status" value="1"/>
</dbReference>
<feature type="transmembrane region" description="Helical" evidence="1">
    <location>
        <begin position="66"/>
        <end position="84"/>
    </location>
</feature>